<evidence type="ECO:0000313" key="1">
    <source>
        <dbReference type="EMBL" id="KAF1973881.1"/>
    </source>
</evidence>
<dbReference type="Proteomes" id="UP000800036">
    <property type="component" value="Unassembled WGS sequence"/>
</dbReference>
<dbReference type="AlphaFoldDB" id="A0A6A5V9K3"/>
<name>A0A6A5V9K3_9PLEO</name>
<dbReference type="EMBL" id="ML976678">
    <property type="protein sequence ID" value="KAF1973881.1"/>
    <property type="molecule type" value="Genomic_DNA"/>
</dbReference>
<protein>
    <submittedName>
        <fullName evidence="1">Uncharacterized protein</fullName>
    </submittedName>
</protein>
<keyword evidence="2" id="KW-1185">Reference proteome</keyword>
<organism evidence="1 2">
    <name type="scientific">Bimuria novae-zelandiae CBS 107.79</name>
    <dbReference type="NCBI Taxonomy" id="1447943"/>
    <lineage>
        <taxon>Eukaryota</taxon>
        <taxon>Fungi</taxon>
        <taxon>Dikarya</taxon>
        <taxon>Ascomycota</taxon>
        <taxon>Pezizomycotina</taxon>
        <taxon>Dothideomycetes</taxon>
        <taxon>Pleosporomycetidae</taxon>
        <taxon>Pleosporales</taxon>
        <taxon>Massarineae</taxon>
        <taxon>Didymosphaeriaceae</taxon>
        <taxon>Bimuria</taxon>
    </lineage>
</organism>
<evidence type="ECO:0000313" key="2">
    <source>
        <dbReference type="Proteomes" id="UP000800036"/>
    </source>
</evidence>
<sequence length="334" mass="37882">MSLCAHDEKTSWVVAHNPRNISKVTEHAKSLNKARKRQIRIANDTSTHNDGPLDDRSYFRASETEIGRQYALVCSTIVLGDWKSASRLLQEEHAYIYSTSLCFGTSILGFAIQRASPRILKLLLEFRPLSKRRVRSGAYVALVNGSGALERHYIYDLFKTATRRSDGIEEILSILYEHATRQKLIQPDPMRKSSAEQVLVKACETGCAPIARLIIQKVRRKEKDRGPGWLLTEALTATLINPVYIDSSNIPSVPEAYIETLKIFLESGPIYWTIYLKDWFDLPEHIRLRGLDKAVVDLFKEHGWHAGKWGIAKWIGLPAYGTDVRDQASVNFDS</sequence>
<dbReference type="OrthoDB" id="3762892at2759"/>
<proteinExistence type="predicted"/>
<gene>
    <name evidence="1" type="ORF">BU23DRAFT_567965</name>
</gene>
<reference evidence="1" key="1">
    <citation type="journal article" date="2020" name="Stud. Mycol.">
        <title>101 Dothideomycetes genomes: a test case for predicting lifestyles and emergence of pathogens.</title>
        <authorList>
            <person name="Haridas S."/>
            <person name="Albert R."/>
            <person name="Binder M."/>
            <person name="Bloem J."/>
            <person name="Labutti K."/>
            <person name="Salamov A."/>
            <person name="Andreopoulos B."/>
            <person name="Baker S."/>
            <person name="Barry K."/>
            <person name="Bills G."/>
            <person name="Bluhm B."/>
            <person name="Cannon C."/>
            <person name="Castanera R."/>
            <person name="Culley D."/>
            <person name="Daum C."/>
            <person name="Ezra D."/>
            <person name="Gonzalez J."/>
            <person name="Henrissat B."/>
            <person name="Kuo A."/>
            <person name="Liang C."/>
            <person name="Lipzen A."/>
            <person name="Lutzoni F."/>
            <person name="Magnuson J."/>
            <person name="Mondo S."/>
            <person name="Nolan M."/>
            <person name="Ohm R."/>
            <person name="Pangilinan J."/>
            <person name="Park H.-J."/>
            <person name="Ramirez L."/>
            <person name="Alfaro M."/>
            <person name="Sun H."/>
            <person name="Tritt A."/>
            <person name="Yoshinaga Y."/>
            <person name="Zwiers L.-H."/>
            <person name="Turgeon B."/>
            <person name="Goodwin S."/>
            <person name="Spatafora J."/>
            <person name="Crous P."/>
            <person name="Grigoriev I."/>
        </authorList>
    </citation>
    <scope>NUCLEOTIDE SEQUENCE</scope>
    <source>
        <strain evidence="1">CBS 107.79</strain>
    </source>
</reference>
<accession>A0A6A5V9K3</accession>